<dbReference type="GO" id="GO:0016787">
    <property type="term" value="F:hydrolase activity"/>
    <property type="evidence" value="ECO:0007669"/>
    <property type="project" value="UniProtKB-KW"/>
</dbReference>
<dbReference type="InterPro" id="IPR000073">
    <property type="entry name" value="AB_hydrolase_1"/>
</dbReference>
<dbReference type="PANTHER" id="PTHR43798">
    <property type="entry name" value="MONOACYLGLYCEROL LIPASE"/>
    <property type="match status" value="1"/>
</dbReference>
<dbReference type="PANTHER" id="PTHR43798:SF33">
    <property type="entry name" value="HYDROLASE, PUTATIVE (AFU_ORTHOLOGUE AFUA_2G14860)-RELATED"/>
    <property type="match status" value="1"/>
</dbReference>
<dbReference type="InterPro" id="IPR050266">
    <property type="entry name" value="AB_hydrolase_sf"/>
</dbReference>
<dbReference type="Proteomes" id="UP001139157">
    <property type="component" value="Unassembled WGS sequence"/>
</dbReference>
<evidence type="ECO:0000259" key="1">
    <source>
        <dbReference type="Pfam" id="PF00561"/>
    </source>
</evidence>
<keyword evidence="2" id="KW-0378">Hydrolase</keyword>
<keyword evidence="3" id="KW-1185">Reference proteome</keyword>
<dbReference type="Pfam" id="PF00561">
    <property type="entry name" value="Abhydrolase_1"/>
    <property type="match status" value="1"/>
</dbReference>
<gene>
    <name evidence="2" type="ORF">NDR86_01565</name>
</gene>
<sequence length="299" mass="32887">MVRASIVGRGNRRFGERVSRLREVPAGTIVELPGRGRTYLVDIPGPPGAPTLILLHGVVTTAMLNWFPALEELARHYRVVLYDQRWHGHGIRSQRFVLDDLADDTIAVADLLGLERPVLVGYSMGGIVAQLAAHRHPDRVGGLVLCATTHRFQEKWRERAFHRTMAVFATTAAELVTRKVAQAALRLPDMPRVSWEPGRLDRWALGELRTANGWAMAQAIAAIGRFDSGPWLAELKLPVSVLITTHDRALPVYRQLEMATLIDGAEIFLARAGHAACVLEADAFVPVLLEACAAVAARL</sequence>
<evidence type="ECO:0000313" key="2">
    <source>
        <dbReference type="EMBL" id="MCM6772158.1"/>
    </source>
</evidence>
<dbReference type="AlphaFoldDB" id="A0A9X2E304"/>
<dbReference type="EMBL" id="JAMRXG010000001">
    <property type="protein sequence ID" value="MCM6772158.1"/>
    <property type="molecule type" value="Genomic_DNA"/>
</dbReference>
<dbReference type="RefSeq" id="WP_251909028.1">
    <property type="nucleotide sequence ID" value="NZ_JAMRXG010000001.1"/>
</dbReference>
<dbReference type="GO" id="GO:0016020">
    <property type="term" value="C:membrane"/>
    <property type="evidence" value="ECO:0007669"/>
    <property type="project" value="TreeGrafter"/>
</dbReference>
<dbReference type="SUPFAM" id="SSF53474">
    <property type="entry name" value="alpha/beta-Hydrolases"/>
    <property type="match status" value="1"/>
</dbReference>
<protein>
    <submittedName>
        <fullName evidence="2">Alpha/beta hydrolase</fullName>
    </submittedName>
</protein>
<comment type="caution">
    <text evidence="2">The sequence shown here is derived from an EMBL/GenBank/DDBJ whole genome shotgun (WGS) entry which is preliminary data.</text>
</comment>
<dbReference type="Gene3D" id="3.40.50.1820">
    <property type="entry name" value="alpha/beta hydrolase"/>
    <property type="match status" value="1"/>
</dbReference>
<organism evidence="2 3">
    <name type="scientific">Nocardia pulmonis</name>
    <dbReference type="NCBI Taxonomy" id="2951408"/>
    <lineage>
        <taxon>Bacteria</taxon>
        <taxon>Bacillati</taxon>
        <taxon>Actinomycetota</taxon>
        <taxon>Actinomycetes</taxon>
        <taxon>Mycobacteriales</taxon>
        <taxon>Nocardiaceae</taxon>
        <taxon>Nocardia</taxon>
    </lineage>
</organism>
<dbReference type="InterPro" id="IPR029058">
    <property type="entry name" value="AB_hydrolase_fold"/>
</dbReference>
<accession>A0A9X2E304</accession>
<dbReference type="PRINTS" id="PR00111">
    <property type="entry name" value="ABHYDROLASE"/>
</dbReference>
<proteinExistence type="predicted"/>
<reference evidence="2" key="1">
    <citation type="submission" date="2022-06" db="EMBL/GenBank/DDBJ databases">
        <title>Novel species in genus nocardia.</title>
        <authorList>
            <person name="Li F."/>
        </authorList>
    </citation>
    <scope>NUCLEOTIDE SEQUENCE</scope>
    <source>
        <strain evidence="2">CDC141</strain>
    </source>
</reference>
<name>A0A9X2E304_9NOCA</name>
<evidence type="ECO:0000313" key="3">
    <source>
        <dbReference type="Proteomes" id="UP001139157"/>
    </source>
</evidence>
<feature type="domain" description="AB hydrolase-1" evidence="1">
    <location>
        <begin position="50"/>
        <end position="279"/>
    </location>
</feature>